<keyword evidence="3" id="KW-1185">Reference proteome</keyword>
<dbReference type="GeneID" id="37206797"/>
<organism evidence="2 3">
    <name type="scientific">Aspergillus vadensis (strain CBS 113365 / IMI 142717 / IBT 24658)</name>
    <dbReference type="NCBI Taxonomy" id="1448311"/>
    <lineage>
        <taxon>Eukaryota</taxon>
        <taxon>Fungi</taxon>
        <taxon>Dikarya</taxon>
        <taxon>Ascomycota</taxon>
        <taxon>Pezizomycotina</taxon>
        <taxon>Eurotiomycetes</taxon>
        <taxon>Eurotiomycetidae</taxon>
        <taxon>Eurotiales</taxon>
        <taxon>Aspergillaceae</taxon>
        <taxon>Aspergillus</taxon>
        <taxon>Aspergillus subgen. Circumdati</taxon>
    </lineage>
</organism>
<gene>
    <name evidence="2" type="ORF">BO88DRAFT_249774</name>
</gene>
<name>A0A319BCM8_ASPVC</name>
<protein>
    <submittedName>
        <fullName evidence="2">Uncharacterized protein</fullName>
    </submittedName>
</protein>
<dbReference type="RefSeq" id="XP_025564299.1">
    <property type="nucleotide sequence ID" value="XM_025702205.1"/>
</dbReference>
<sequence length="143" mass="15731">MLLVTAAHLLPVYRSWGSCTRSALCVRVSAPNALHTLATLLADEFRTILEQSEMIPVLSAIYSIGLGLAATVIKACWYTSNSFLRIIGVEGVCCVRLLWASCHRACYSVYATHIYTNPLSLVLVILVSTVLLMENGFRKLIIN</sequence>
<evidence type="ECO:0000256" key="1">
    <source>
        <dbReference type="SAM" id="Phobius"/>
    </source>
</evidence>
<evidence type="ECO:0000313" key="2">
    <source>
        <dbReference type="EMBL" id="PYH70505.1"/>
    </source>
</evidence>
<feature type="transmembrane region" description="Helical" evidence="1">
    <location>
        <begin position="114"/>
        <end position="133"/>
    </location>
</feature>
<dbReference type="EMBL" id="KZ821620">
    <property type="protein sequence ID" value="PYH70505.1"/>
    <property type="molecule type" value="Genomic_DNA"/>
</dbReference>
<accession>A0A319BCM8</accession>
<proteinExistence type="predicted"/>
<dbReference type="Proteomes" id="UP000248405">
    <property type="component" value="Unassembled WGS sequence"/>
</dbReference>
<keyword evidence="1" id="KW-0472">Membrane</keyword>
<keyword evidence="1" id="KW-1133">Transmembrane helix</keyword>
<evidence type="ECO:0000313" key="3">
    <source>
        <dbReference type="Proteomes" id="UP000248405"/>
    </source>
</evidence>
<reference evidence="2" key="1">
    <citation type="submission" date="2016-12" db="EMBL/GenBank/DDBJ databases">
        <title>The genomes of Aspergillus section Nigri reveals drivers in fungal speciation.</title>
        <authorList>
            <consortium name="DOE Joint Genome Institute"/>
            <person name="Vesth T.C."/>
            <person name="Nybo J."/>
            <person name="Theobald S."/>
            <person name="Brandl J."/>
            <person name="Frisvad J.C."/>
            <person name="Nielsen K.F."/>
            <person name="Lyhne E.K."/>
            <person name="Kogle M.E."/>
            <person name="Kuo A."/>
            <person name="Riley R."/>
            <person name="Clum A."/>
            <person name="Nolan M."/>
            <person name="Lipzen A."/>
            <person name="Salamov A."/>
            <person name="Henrissat B."/>
            <person name="Wiebenga A."/>
            <person name="De Vries R.P."/>
            <person name="Grigoriev I.V."/>
            <person name="Mortensen U.H."/>
            <person name="Andersen M.R."/>
            <person name="Baker S.E."/>
        </authorList>
    </citation>
    <scope>NUCLEOTIDE SEQUENCE [LARGE SCALE GENOMIC DNA]</scope>
    <source>
        <strain evidence="2">CBS 113365</strain>
    </source>
</reference>
<dbReference type="AlphaFoldDB" id="A0A319BCM8"/>
<keyword evidence="1" id="KW-0812">Transmembrane</keyword>